<dbReference type="PANTHER" id="PTHR46922:SF4">
    <property type="entry name" value="DHHA1 DOMAIN PROTEIN"/>
    <property type="match status" value="1"/>
</dbReference>
<dbReference type="InterPro" id="IPR038763">
    <property type="entry name" value="DHH_sf"/>
</dbReference>
<dbReference type="Proteomes" id="UP000178091">
    <property type="component" value="Unassembled WGS sequence"/>
</dbReference>
<sequence>MKNIVVLYHASCPDGFGGAYSAWKKFGENAEYIPVYHGDPPPNVTGKEVYIVDFSYPKETLLKLEVGAKRLVVLDHHEGAEEAVVAVREHVYDSTRSGTGIAWEYFHPGIPLPRLLAYIQDADLWKFERPHAKEVASFVSSLKFEFDLFDPIVQKAETEEGFAEIVAKGKAYREYYDYICDKIIEQAEEVEFEGYRIYAVNAPRLFRSEVGNRLARMKGPFAVVWYPNHGKWHFSLRGDGTIDLTKVAQKYGGNGHTNSASFQLPLDKPLPFTFVKK</sequence>
<dbReference type="SUPFAM" id="SSF64182">
    <property type="entry name" value="DHH phosphoesterases"/>
    <property type="match status" value="1"/>
</dbReference>
<accession>A0A1F4XSQ2</accession>
<reference evidence="1 2" key="1">
    <citation type="journal article" date="2016" name="Nat. Commun.">
        <title>Thousands of microbial genomes shed light on interconnected biogeochemical processes in an aquifer system.</title>
        <authorList>
            <person name="Anantharaman K."/>
            <person name="Brown C.T."/>
            <person name="Hug L.A."/>
            <person name="Sharon I."/>
            <person name="Castelle C.J."/>
            <person name="Probst A.J."/>
            <person name="Thomas B.C."/>
            <person name="Singh A."/>
            <person name="Wilkins M.J."/>
            <person name="Karaoz U."/>
            <person name="Brodie E.L."/>
            <person name="Williams K.H."/>
            <person name="Hubbard S.S."/>
            <person name="Banfield J.F."/>
        </authorList>
    </citation>
    <scope>NUCLEOTIDE SEQUENCE [LARGE SCALE GENOMIC DNA]</scope>
</reference>
<organism evidence="1 2">
    <name type="scientific">Candidatus Adlerbacteria bacterium RIFCSPHIGHO2_12_FULL_53_18</name>
    <dbReference type="NCBI Taxonomy" id="1797242"/>
    <lineage>
        <taxon>Bacteria</taxon>
        <taxon>Candidatus Adleribacteriota</taxon>
    </lineage>
</organism>
<dbReference type="Gene3D" id="3.10.310.30">
    <property type="match status" value="1"/>
</dbReference>
<dbReference type="PANTHER" id="PTHR46922">
    <property type="entry name" value="DHHA1 DOMAIN PROTEIN"/>
    <property type="match status" value="1"/>
</dbReference>
<comment type="caution">
    <text evidence="1">The sequence shown here is derived from an EMBL/GenBank/DDBJ whole genome shotgun (WGS) entry which is preliminary data.</text>
</comment>
<evidence type="ECO:0000313" key="1">
    <source>
        <dbReference type="EMBL" id="OGC84737.1"/>
    </source>
</evidence>
<dbReference type="AlphaFoldDB" id="A0A1F4XSQ2"/>
<evidence type="ECO:0008006" key="3">
    <source>
        <dbReference type="Google" id="ProtNLM"/>
    </source>
</evidence>
<gene>
    <name evidence="1" type="ORF">A3F55_02675</name>
</gene>
<evidence type="ECO:0000313" key="2">
    <source>
        <dbReference type="Proteomes" id="UP000178091"/>
    </source>
</evidence>
<name>A0A1F4XSQ2_9BACT</name>
<dbReference type="EMBL" id="MEWW01000010">
    <property type="protein sequence ID" value="OGC84737.1"/>
    <property type="molecule type" value="Genomic_DNA"/>
</dbReference>
<protein>
    <recommendedName>
        <fullName evidence="3">DHHA1 domain-containing protein</fullName>
    </recommendedName>
</protein>
<proteinExistence type="predicted"/>